<accession>A0A1L9NH29</accession>
<name>A0A1L9NH29_ASPTC</name>
<dbReference type="Proteomes" id="UP000184304">
    <property type="component" value="Unassembled WGS sequence"/>
</dbReference>
<reference evidence="2" key="1">
    <citation type="journal article" date="2017" name="Genome Biol.">
        <title>Comparative genomics reveals high biological diversity and specific adaptations in the industrially and medically important fungal genus Aspergillus.</title>
        <authorList>
            <person name="de Vries R.P."/>
            <person name="Riley R."/>
            <person name="Wiebenga A."/>
            <person name="Aguilar-Osorio G."/>
            <person name="Amillis S."/>
            <person name="Uchima C.A."/>
            <person name="Anderluh G."/>
            <person name="Asadollahi M."/>
            <person name="Askin M."/>
            <person name="Barry K."/>
            <person name="Battaglia E."/>
            <person name="Bayram O."/>
            <person name="Benocci T."/>
            <person name="Braus-Stromeyer S.A."/>
            <person name="Caldana C."/>
            <person name="Canovas D."/>
            <person name="Cerqueira G.C."/>
            <person name="Chen F."/>
            <person name="Chen W."/>
            <person name="Choi C."/>
            <person name="Clum A."/>
            <person name="Dos Santos R.A."/>
            <person name="Damasio A.R."/>
            <person name="Diallinas G."/>
            <person name="Emri T."/>
            <person name="Fekete E."/>
            <person name="Flipphi M."/>
            <person name="Freyberg S."/>
            <person name="Gallo A."/>
            <person name="Gournas C."/>
            <person name="Habgood R."/>
            <person name="Hainaut M."/>
            <person name="Harispe M.L."/>
            <person name="Henrissat B."/>
            <person name="Hilden K.S."/>
            <person name="Hope R."/>
            <person name="Hossain A."/>
            <person name="Karabika E."/>
            <person name="Karaffa L."/>
            <person name="Karanyi Z."/>
            <person name="Krasevec N."/>
            <person name="Kuo A."/>
            <person name="Kusch H."/>
            <person name="LaButti K."/>
            <person name="Lagendijk E.L."/>
            <person name="Lapidus A."/>
            <person name="Levasseur A."/>
            <person name="Lindquist E."/>
            <person name="Lipzen A."/>
            <person name="Logrieco A.F."/>
            <person name="MacCabe A."/>
            <person name="Maekelae M.R."/>
            <person name="Malavazi I."/>
            <person name="Melin P."/>
            <person name="Meyer V."/>
            <person name="Mielnichuk N."/>
            <person name="Miskei M."/>
            <person name="Molnar A.P."/>
            <person name="Mule G."/>
            <person name="Ngan C.Y."/>
            <person name="Orejas M."/>
            <person name="Orosz E."/>
            <person name="Ouedraogo J.P."/>
            <person name="Overkamp K.M."/>
            <person name="Park H.-S."/>
            <person name="Perrone G."/>
            <person name="Piumi F."/>
            <person name="Punt P.J."/>
            <person name="Ram A.F."/>
            <person name="Ramon A."/>
            <person name="Rauscher S."/>
            <person name="Record E."/>
            <person name="Riano-Pachon D.M."/>
            <person name="Robert V."/>
            <person name="Roehrig J."/>
            <person name="Ruller R."/>
            <person name="Salamov A."/>
            <person name="Salih N.S."/>
            <person name="Samson R.A."/>
            <person name="Sandor E."/>
            <person name="Sanguinetti M."/>
            <person name="Schuetze T."/>
            <person name="Sepcic K."/>
            <person name="Shelest E."/>
            <person name="Sherlock G."/>
            <person name="Sophianopoulou V."/>
            <person name="Squina F.M."/>
            <person name="Sun H."/>
            <person name="Susca A."/>
            <person name="Todd R.B."/>
            <person name="Tsang A."/>
            <person name="Unkles S.E."/>
            <person name="van de Wiele N."/>
            <person name="van Rossen-Uffink D."/>
            <person name="Oliveira J.V."/>
            <person name="Vesth T.C."/>
            <person name="Visser J."/>
            <person name="Yu J.-H."/>
            <person name="Zhou M."/>
            <person name="Andersen M.R."/>
            <person name="Archer D.B."/>
            <person name="Baker S.E."/>
            <person name="Benoit I."/>
            <person name="Brakhage A.A."/>
            <person name="Braus G.H."/>
            <person name="Fischer R."/>
            <person name="Frisvad J.C."/>
            <person name="Goldman G.H."/>
            <person name="Houbraken J."/>
            <person name="Oakley B."/>
            <person name="Pocsi I."/>
            <person name="Scazzocchio C."/>
            <person name="Seiboth B."/>
            <person name="vanKuyk P.A."/>
            <person name="Wortman J."/>
            <person name="Dyer P.S."/>
            <person name="Grigoriev I.V."/>
        </authorList>
    </citation>
    <scope>NUCLEOTIDE SEQUENCE [LARGE SCALE GENOMIC DNA]</scope>
    <source>
        <strain evidence="2">CBS 134.48</strain>
    </source>
</reference>
<sequence>MEPLLMLAFCQLGRADTGAKMVDHSEENATMSLREIRRGIMLPKVVNLQSRKGQCAQSNGLICCACGLTVPTAAMLEGDSEPNCLAPAI</sequence>
<protein>
    <submittedName>
        <fullName evidence="1">Uncharacterized protein</fullName>
    </submittedName>
</protein>
<gene>
    <name evidence="1" type="ORF">ASPTUDRAFT_379351</name>
</gene>
<dbReference type="EMBL" id="KV878179">
    <property type="protein sequence ID" value="OJI88587.1"/>
    <property type="molecule type" value="Genomic_DNA"/>
</dbReference>
<dbReference type="VEuPathDB" id="FungiDB:ASPTUDRAFT_379351"/>
<organism evidence="1 2">
    <name type="scientific">Aspergillus tubingensis (strain CBS 134.48)</name>
    <dbReference type="NCBI Taxonomy" id="767770"/>
    <lineage>
        <taxon>Eukaryota</taxon>
        <taxon>Fungi</taxon>
        <taxon>Dikarya</taxon>
        <taxon>Ascomycota</taxon>
        <taxon>Pezizomycotina</taxon>
        <taxon>Eurotiomycetes</taxon>
        <taxon>Eurotiomycetidae</taxon>
        <taxon>Eurotiales</taxon>
        <taxon>Aspergillaceae</taxon>
        <taxon>Aspergillus</taxon>
        <taxon>Aspergillus subgen. Circumdati</taxon>
    </lineage>
</organism>
<evidence type="ECO:0000313" key="2">
    <source>
        <dbReference type="Proteomes" id="UP000184304"/>
    </source>
</evidence>
<keyword evidence="2" id="KW-1185">Reference proteome</keyword>
<evidence type="ECO:0000313" key="1">
    <source>
        <dbReference type="EMBL" id="OJI88587.1"/>
    </source>
</evidence>
<proteinExistence type="predicted"/>
<dbReference type="AlphaFoldDB" id="A0A1L9NH29"/>